<keyword evidence="1" id="KW-0677">Repeat</keyword>
<dbReference type="EMBL" id="NMUH01000491">
    <property type="protein sequence ID" value="MQL80130.1"/>
    <property type="molecule type" value="Genomic_DNA"/>
</dbReference>
<dbReference type="PANTHER" id="PTHR47926">
    <property type="entry name" value="PENTATRICOPEPTIDE REPEAT-CONTAINING PROTEIN"/>
    <property type="match status" value="1"/>
</dbReference>
<evidence type="ECO:0000256" key="1">
    <source>
        <dbReference type="ARBA" id="ARBA00022737"/>
    </source>
</evidence>
<dbReference type="FunFam" id="1.25.40.10:FF:000090">
    <property type="entry name" value="Pentatricopeptide repeat-containing protein, chloroplastic"/>
    <property type="match status" value="1"/>
</dbReference>
<proteinExistence type="inferred from homology"/>
<comment type="similarity">
    <text evidence="2">Belongs to the PPR family. PCMP-E subfamily.</text>
</comment>
<dbReference type="GO" id="GO:0003723">
    <property type="term" value="F:RNA binding"/>
    <property type="evidence" value="ECO:0007669"/>
    <property type="project" value="InterPro"/>
</dbReference>
<name>A0A843UDX5_COLES</name>
<dbReference type="InterPro" id="IPR046960">
    <property type="entry name" value="PPR_At4g14850-like_plant"/>
</dbReference>
<dbReference type="PROSITE" id="PS51375">
    <property type="entry name" value="PPR"/>
    <property type="match status" value="6"/>
</dbReference>
<dbReference type="FunFam" id="1.25.40.10:FF:000196">
    <property type="entry name" value="Pentatricopeptide repeat-containing protein At4g14850"/>
    <property type="match status" value="2"/>
</dbReference>
<dbReference type="AlphaFoldDB" id="A0A843UDX5"/>
<dbReference type="FunFam" id="1.25.40.10:FF:000353">
    <property type="entry name" value="Pentatricopeptide repeat-containing protein At4g39530"/>
    <property type="match status" value="1"/>
</dbReference>
<keyword evidence="5" id="KW-1185">Reference proteome</keyword>
<comment type="caution">
    <text evidence="4">The sequence shown here is derived from an EMBL/GenBank/DDBJ whole genome shotgun (WGS) entry which is preliminary data.</text>
</comment>
<dbReference type="NCBIfam" id="TIGR00756">
    <property type="entry name" value="PPR"/>
    <property type="match status" value="7"/>
</dbReference>
<evidence type="ECO:0000313" key="4">
    <source>
        <dbReference type="EMBL" id="MQL80130.1"/>
    </source>
</evidence>
<dbReference type="Pfam" id="PF13041">
    <property type="entry name" value="PPR_2"/>
    <property type="match status" value="5"/>
</dbReference>
<dbReference type="GO" id="GO:0009451">
    <property type="term" value="P:RNA modification"/>
    <property type="evidence" value="ECO:0007669"/>
    <property type="project" value="InterPro"/>
</dbReference>
<evidence type="ECO:0008006" key="6">
    <source>
        <dbReference type="Google" id="ProtNLM"/>
    </source>
</evidence>
<organism evidence="4 5">
    <name type="scientific">Colocasia esculenta</name>
    <name type="common">Wild taro</name>
    <name type="synonym">Arum esculentum</name>
    <dbReference type="NCBI Taxonomy" id="4460"/>
    <lineage>
        <taxon>Eukaryota</taxon>
        <taxon>Viridiplantae</taxon>
        <taxon>Streptophyta</taxon>
        <taxon>Embryophyta</taxon>
        <taxon>Tracheophyta</taxon>
        <taxon>Spermatophyta</taxon>
        <taxon>Magnoliopsida</taxon>
        <taxon>Liliopsida</taxon>
        <taxon>Araceae</taxon>
        <taxon>Aroideae</taxon>
        <taxon>Colocasieae</taxon>
        <taxon>Colocasia</taxon>
    </lineage>
</organism>
<feature type="repeat" description="PPR" evidence="3">
    <location>
        <begin position="612"/>
        <end position="646"/>
    </location>
</feature>
<dbReference type="InterPro" id="IPR002885">
    <property type="entry name" value="PPR_rpt"/>
</dbReference>
<accession>A0A843UDX5</accession>
<evidence type="ECO:0000256" key="2">
    <source>
        <dbReference type="ARBA" id="ARBA00061659"/>
    </source>
</evidence>
<feature type="repeat" description="PPR" evidence="3">
    <location>
        <begin position="309"/>
        <end position="343"/>
    </location>
</feature>
<reference evidence="4" key="1">
    <citation type="submission" date="2017-07" db="EMBL/GenBank/DDBJ databases">
        <title>Taro Niue Genome Assembly and Annotation.</title>
        <authorList>
            <person name="Atibalentja N."/>
            <person name="Keating K."/>
            <person name="Fields C.J."/>
        </authorList>
    </citation>
    <scope>NUCLEOTIDE SEQUENCE</scope>
    <source>
        <strain evidence="4">Niue_2</strain>
        <tissue evidence="4">Leaf</tissue>
    </source>
</reference>
<feature type="repeat" description="PPR" evidence="3">
    <location>
        <begin position="75"/>
        <end position="109"/>
    </location>
</feature>
<dbReference type="PANTHER" id="PTHR47926:SF527">
    <property type="entry name" value="PENTATRICOPEPTIDE REPEAT-CONTAINING PROTEIN"/>
    <property type="match status" value="1"/>
</dbReference>
<gene>
    <name evidence="4" type="ORF">Taro_012577</name>
</gene>
<dbReference type="FunFam" id="1.25.40.10:FF:000344">
    <property type="entry name" value="Pentatricopeptide repeat-containing protein"/>
    <property type="match status" value="1"/>
</dbReference>
<sequence>MLICRRFTSKGTLEPAALRLEAQLATFSLRPLIRGHQSTKKDLTLLLQSCIVDGTHQANLPEVHAQVVVSGFHPDTFMSNMLLSGYSKRGRVEHAQKLFDGMLQRNLVSWSTMISMYSQHCHPEKALTVFSCFRRCFSGGPNEFILASVLRACAQLGSVEHAARVHGVIVKSGFHTDVYVGTALISYYSKAGRIEAALSVFDELPVRNSVTWTAIISGYSQTGWSWVSLELFRNMMETGVEPDRFVFSSVISACALLSFLEGGRQVHGYVYRNGADFDISVNNVLIDLYAKCSRVRTAHKLFDQMDVKNLVSWTTMISGYMQNSCNLEAVSLFSEMCQLGWRPDAFACTSVMTSCGSLMALRPGEQVHAYAIKTNLEEDEFVKNGLVDMYAKCSSLANARVAFDVIAEKNVISYNAMIEGYASHENLAESVKLFNRMRSESLSPTLLSFVSLLGASASQSDVGLSKQIHALIIKYGVSLDLFSGSALIDVYSKCSCTDDAQVVFEEMEDRDLVLWNAMISGYTQNGQEEEAFKLFHELRVTGMRPSEFTFVSLLSASSNLASPLHGFQFHGQIIKAGIESDCHVSNALIDMYAKCGSVAEARALFDKTREKDVVCWNSMISKYAQHGHAEEALKIFQQMRNEGVEPNYVTYVGVLSACSHVGLVEDGLLHFNSMKCDFQIEPGTEHYACIVGLLGRAGRLNEAKEFIDQMPIEPAAVVWRSLLGACQLFGDANLGRYAAKMAISDNPSDSGSYILLSNILASNEMWVDVEKVRQTMDLYGVVKEPGYSWIEVKNGTHMFASRDKTHPEADLIYTLLDSLTLVSKDAGYVPEIDGTVYE</sequence>
<feature type="repeat" description="PPR" evidence="3">
    <location>
        <begin position="208"/>
        <end position="242"/>
    </location>
</feature>
<dbReference type="Proteomes" id="UP000652761">
    <property type="component" value="Unassembled WGS sequence"/>
</dbReference>
<feature type="repeat" description="PPR" evidence="3">
    <location>
        <begin position="511"/>
        <end position="545"/>
    </location>
</feature>
<dbReference type="Pfam" id="PF01535">
    <property type="entry name" value="PPR"/>
    <property type="match status" value="3"/>
</dbReference>
<dbReference type="Pfam" id="PF20431">
    <property type="entry name" value="E_motif"/>
    <property type="match status" value="1"/>
</dbReference>
<evidence type="ECO:0000256" key="3">
    <source>
        <dbReference type="PROSITE-ProRule" id="PRU00708"/>
    </source>
</evidence>
<evidence type="ECO:0000313" key="5">
    <source>
        <dbReference type="Proteomes" id="UP000652761"/>
    </source>
</evidence>
<dbReference type="Gene3D" id="1.25.40.10">
    <property type="entry name" value="Tetratricopeptide repeat domain"/>
    <property type="match status" value="6"/>
</dbReference>
<dbReference type="InterPro" id="IPR011990">
    <property type="entry name" value="TPR-like_helical_dom_sf"/>
</dbReference>
<protein>
    <recommendedName>
        <fullName evidence="6">Pentatricopeptide repeat-containing protein</fullName>
    </recommendedName>
</protein>
<dbReference type="InterPro" id="IPR046848">
    <property type="entry name" value="E_motif"/>
</dbReference>
<dbReference type="OrthoDB" id="1882346at2759"/>
<feature type="repeat" description="PPR" evidence="3">
    <location>
        <begin position="410"/>
        <end position="444"/>
    </location>
</feature>